<dbReference type="Gene3D" id="3.30.40.10">
    <property type="entry name" value="Zinc/RING finger domain, C3HC4 (zinc finger)"/>
    <property type="match status" value="1"/>
</dbReference>
<evidence type="ECO:0000256" key="6">
    <source>
        <dbReference type="SAM" id="MobiDB-lite"/>
    </source>
</evidence>
<evidence type="ECO:0000313" key="9">
    <source>
        <dbReference type="Proteomes" id="UP000494165"/>
    </source>
</evidence>
<evidence type="ECO:0000256" key="5">
    <source>
        <dbReference type="PROSITE-ProRule" id="PRU00175"/>
    </source>
</evidence>
<dbReference type="GO" id="GO:0043027">
    <property type="term" value="F:cysteine-type endopeptidase inhibitor activity involved in apoptotic process"/>
    <property type="evidence" value="ECO:0007669"/>
    <property type="project" value="TreeGrafter"/>
</dbReference>
<dbReference type="GO" id="GO:0005634">
    <property type="term" value="C:nucleus"/>
    <property type="evidence" value="ECO:0007669"/>
    <property type="project" value="TreeGrafter"/>
</dbReference>
<sequence>MDLSSLHRYPNYQEEFNRCTTFPRQWDFRYSKAELAEHGFFSVDGSSWVVCFSCGLEINVQVDNRDSLLVQHATKSPLCSMVTGNNSINVPLPHKTIYKFEKDRLYSFLSSHFPWPVDVYSLAKHGFFYDQRKRSSCCFECQLQIGSWTQGDSSESEHSKYSPNCRFYLSGEGVENVPLGQEDTPLGRQVVQSSFAGETWPSRRAIHVVERPKIPNYRESKDRLASFSTWPASMKQRPGELADAGFFYTSRGDLVQCYQCGGGLKFWGLEDVPWEQHAIAFPECPLFRALAKTLKTFLDLKRTKSTTIVAIQNPNRPEEQETKFEIDDEGDSSMAPGGGEEKEVRLCKVCLTKELGIVFLPCAHMVTCPECAPQLTSCPICRSKFSAYVRSFLP</sequence>
<dbReference type="PANTHER" id="PTHR10044">
    <property type="entry name" value="INHIBITOR OF APOPTOSIS"/>
    <property type="match status" value="1"/>
</dbReference>
<dbReference type="GO" id="GO:0031398">
    <property type="term" value="P:positive regulation of protein ubiquitination"/>
    <property type="evidence" value="ECO:0007669"/>
    <property type="project" value="TreeGrafter"/>
</dbReference>
<dbReference type="PROSITE" id="PS50143">
    <property type="entry name" value="BIR_REPEAT_2"/>
    <property type="match status" value="3"/>
</dbReference>
<dbReference type="InterPro" id="IPR001841">
    <property type="entry name" value="Znf_RING"/>
</dbReference>
<feature type="region of interest" description="Disordered" evidence="6">
    <location>
        <begin position="315"/>
        <end position="338"/>
    </location>
</feature>
<dbReference type="InterPro" id="IPR001370">
    <property type="entry name" value="BIR_rpt"/>
</dbReference>
<dbReference type="AlphaFoldDB" id="A0A8S1DHI8"/>
<evidence type="ECO:0000313" key="8">
    <source>
        <dbReference type="EMBL" id="CAB3380489.1"/>
    </source>
</evidence>
<evidence type="ECO:0000256" key="1">
    <source>
        <dbReference type="ARBA" id="ARBA00006672"/>
    </source>
</evidence>
<evidence type="ECO:0000256" key="2">
    <source>
        <dbReference type="ARBA" id="ARBA00022723"/>
    </source>
</evidence>
<dbReference type="EMBL" id="CADEPI010000209">
    <property type="protein sequence ID" value="CAB3380489.1"/>
    <property type="molecule type" value="Genomic_DNA"/>
</dbReference>
<name>A0A8S1DHI8_9INSE</name>
<dbReference type="PROSITE" id="PS50089">
    <property type="entry name" value="ZF_RING_2"/>
    <property type="match status" value="1"/>
</dbReference>
<feature type="compositionally biased region" description="Basic and acidic residues" evidence="6">
    <location>
        <begin position="316"/>
        <end position="325"/>
    </location>
</feature>
<accession>A0A8S1DHI8</accession>
<keyword evidence="2" id="KW-0479">Metal-binding</keyword>
<dbReference type="Proteomes" id="UP000494165">
    <property type="component" value="Unassembled WGS sequence"/>
</dbReference>
<reference evidence="8 9" key="1">
    <citation type="submission" date="2020-04" db="EMBL/GenBank/DDBJ databases">
        <authorList>
            <person name="Alioto T."/>
            <person name="Alioto T."/>
            <person name="Gomez Garrido J."/>
        </authorList>
    </citation>
    <scope>NUCLEOTIDE SEQUENCE [LARGE SCALE GENOMIC DNA]</scope>
</reference>
<evidence type="ECO:0000259" key="7">
    <source>
        <dbReference type="PROSITE" id="PS50089"/>
    </source>
</evidence>
<protein>
    <recommendedName>
        <fullName evidence="7">RING-type domain-containing protein</fullName>
    </recommendedName>
</protein>
<dbReference type="Pfam" id="PF13920">
    <property type="entry name" value="zf-C3HC4_3"/>
    <property type="match status" value="1"/>
</dbReference>
<comment type="caution">
    <text evidence="8">The sequence shown here is derived from an EMBL/GenBank/DDBJ whole genome shotgun (WGS) entry which is preliminary data.</text>
</comment>
<dbReference type="Gene3D" id="1.10.1170.10">
    <property type="entry name" value="Inhibitor Of Apoptosis Protein (2mihbC-IAP-1), Chain A"/>
    <property type="match status" value="3"/>
</dbReference>
<dbReference type="InterPro" id="IPR050784">
    <property type="entry name" value="IAP"/>
</dbReference>
<dbReference type="GO" id="GO:0005737">
    <property type="term" value="C:cytoplasm"/>
    <property type="evidence" value="ECO:0007669"/>
    <property type="project" value="TreeGrafter"/>
</dbReference>
<dbReference type="GO" id="GO:0043066">
    <property type="term" value="P:negative regulation of apoptotic process"/>
    <property type="evidence" value="ECO:0007669"/>
    <property type="project" value="TreeGrafter"/>
</dbReference>
<dbReference type="GO" id="GO:0051726">
    <property type="term" value="P:regulation of cell cycle"/>
    <property type="evidence" value="ECO:0007669"/>
    <property type="project" value="TreeGrafter"/>
</dbReference>
<dbReference type="FunFam" id="1.10.1170.10:FF:000002">
    <property type="entry name" value="Baculoviral IAP repeat containing 7"/>
    <property type="match status" value="1"/>
</dbReference>
<evidence type="ECO:0000256" key="3">
    <source>
        <dbReference type="ARBA" id="ARBA00022771"/>
    </source>
</evidence>
<dbReference type="PANTHER" id="PTHR10044:SF139">
    <property type="entry name" value="DEATH-ASSOCIATED INHIBITOR OF APOPTOSIS 2"/>
    <property type="match status" value="1"/>
</dbReference>
<dbReference type="CDD" id="cd00022">
    <property type="entry name" value="BIR"/>
    <property type="match status" value="1"/>
</dbReference>
<dbReference type="InterPro" id="IPR013083">
    <property type="entry name" value="Znf_RING/FYVE/PHD"/>
</dbReference>
<feature type="domain" description="RING-type" evidence="7">
    <location>
        <begin position="347"/>
        <end position="382"/>
    </location>
</feature>
<keyword evidence="3 5" id="KW-0863">Zinc-finger</keyword>
<dbReference type="SUPFAM" id="SSF57924">
    <property type="entry name" value="Inhibitor of apoptosis (IAP) repeat"/>
    <property type="match status" value="3"/>
</dbReference>
<dbReference type="GO" id="GO:0008270">
    <property type="term" value="F:zinc ion binding"/>
    <property type="evidence" value="ECO:0007669"/>
    <property type="project" value="UniProtKB-KW"/>
</dbReference>
<dbReference type="Pfam" id="PF00653">
    <property type="entry name" value="BIR"/>
    <property type="match status" value="3"/>
</dbReference>
<comment type="similarity">
    <text evidence="1">Belongs to the IAP family.</text>
</comment>
<dbReference type="OrthoDB" id="5855668at2759"/>
<organism evidence="8 9">
    <name type="scientific">Cloeon dipterum</name>
    <dbReference type="NCBI Taxonomy" id="197152"/>
    <lineage>
        <taxon>Eukaryota</taxon>
        <taxon>Metazoa</taxon>
        <taxon>Ecdysozoa</taxon>
        <taxon>Arthropoda</taxon>
        <taxon>Hexapoda</taxon>
        <taxon>Insecta</taxon>
        <taxon>Pterygota</taxon>
        <taxon>Palaeoptera</taxon>
        <taxon>Ephemeroptera</taxon>
        <taxon>Pisciforma</taxon>
        <taxon>Baetidae</taxon>
        <taxon>Cloeon</taxon>
    </lineage>
</organism>
<gene>
    <name evidence="8" type="ORF">CLODIP_2_CD11870</name>
</gene>
<dbReference type="SMART" id="SM00238">
    <property type="entry name" value="BIR"/>
    <property type="match status" value="3"/>
</dbReference>
<dbReference type="GO" id="GO:0061630">
    <property type="term" value="F:ubiquitin protein ligase activity"/>
    <property type="evidence" value="ECO:0007669"/>
    <property type="project" value="TreeGrafter"/>
</dbReference>
<keyword evidence="4" id="KW-0862">Zinc</keyword>
<proteinExistence type="inferred from homology"/>
<evidence type="ECO:0000256" key="4">
    <source>
        <dbReference type="ARBA" id="ARBA00022833"/>
    </source>
</evidence>
<keyword evidence="9" id="KW-1185">Reference proteome</keyword>